<dbReference type="OrthoDB" id="9852466at2"/>
<feature type="transmembrane region" description="Helical" evidence="1">
    <location>
        <begin position="96"/>
        <end position="119"/>
    </location>
</feature>
<dbReference type="EMBL" id="VXLC01000014">
    <property type="protein sequence ID" value="KAA8885824.1"/>
    <property type="molecule type" value="Genomic_DNA"/>
</dbReference>
<gene>
    <name evidence="2" type="ORF">F3087_24620</name>
</gene>
<dbReference type="Proteomes" id="UP000323876">
    <property type="component" value="Unassembled WGS sequence"/>
</dbReference>
<dbReference type="InterPro" id="IPR043130">
    <property type="entry name" value="CDP-OH_PTrfase_TM_dom"/>
</dbReference>
<feature type="transmembrane region" description="Helical" evidence="1">
    <location>
        <begin position="170"/>
        <end position="187"/>
    </location>
</feature>
<accession>A0A5N0EC99</accession>
<dbReference type="RefSeq" id="WP_150404405.1">
    <property type="nucleotide sequence ID" value="NZ_VXLC01000014.1"/>
</dbReference>
<dbReference type="GO" id="GO:0016780">
    <property type="term" value="F:phosphotransferase activity, for other substituted phosphate groups"/>
    <property type="evidence" value="ECO:0007669"/>
    <property type="project" value="InterPro"/>
</dbReference>
<dbReference type="AlphaFoldDB" id="A0A5N0EC99"/>
<feature type="transmembrane region" description="Helical" evidence="1">
    <location>
        <begin position="57"/>
        <end position="75"/>
    </location>
</feature>
<name>A0A5N0EC99_9NOCA</name>
<keyword evidence="3" id="KW-1185">Reference proteome</keyword>
<keyword evidence="2" id="KW-0808">Transferase</keyword>
<comment type="caution">
    <text evidence="2">The sequence shown here is derived from an EMBL/GenBank/DDBJ whole genome shotgun (WGS) entry which is preliminary data.</text>
</comment>
<protein>
    <submittedName>
        <fullName evidence="2">CDP-alcohol phosphatidyltransferase family protein</fullName>
    </submittedName>
</protein>
<feature type="transmembrane region" description="Helical" evidence="1">
    <location>
        <begin position="31"/>
        <end position="51"/>
    </location>
</feature>
<keyword evidence="1" id="KW-0472">Membrane</keyword>
<evidence type="ECO:0000313" key="3">
    <source>
        <dbReference type="Proteomes" id="UP000323876"/>
    </source>
</evidence>
<dbReference type="Gene3D" id="1.20.120.1760">
    <property type="match status" value="1"/>
</dbReference>
<reference evidence="2 3" key="1">
    <citation type="submission" date="2019-09" db="EMBL/GenBank/DDBJ databases">
        <authorList>
            <person name="Wang X."/>
        </authorList>
    </citation>
    <scope>NUCLEOTIDE SEQUENCE [LARGE SCALE GENOMIC DNA]</scope>
    <source>
        <strain evidence="2 3">CICC 11023</strain>
    </source>
</reference>
<keyword evidence="1" id="KW-1133">Transmembrane helix</keyword>
<evidence type="ECO:0000256" key="1">
    <source>
        <dbReference type="SAM" id="Phobius"/>
    </source>
</evidence>
<dbReference type="Pfam" id="PF01066">
    <property type="entry name" value="CDP-OH_P_transf"/>
    <property type="match status" value="1"/>
</dbReference>
<dbReference type="GO" id="GO:0008654">
    <property type="term" value="P:phospholipid biosynthetic process"/>
    <property type="evidence" value="ECO:0007669"/>
    <property type="project" value="InterPro"/>
</dbReference>
<dbReference type="InterPro" id="IPR000462">
    <property type="entry name" value="CDP-OH_P_trans"/>
</dbReference>
<sequence length="218" mass="23674">MPDDQYSDPHPTKGIAMLLLETATPPKMQHLAVLVTYVRLPLIPVMIYGVLTHSPNITVGGLILFVVLDILDGIFARKFGPESMTRRALDSTVDRAAIHSAFLAYSIATFTVPVVWLALIVRDCLQSYMATKAIRRGFIGVGALPHKALGIGTAMTGGLLTYTGQVPWPLTWSMVAGLAWCTITYAAQMVRLTADRSLIGIVQVPATWPSPQRGRSDT</sequence>
<keyword evidence="1" id="KW-0812">Transmembrane</keyword>
<organism evidence="2 3">
    <name type="scientific">Nocardia colli</name>
    <dbReference type="NCBI Taxonomy" id="2545717"/>
    <lineage>
        <taxon>Bacteria</taxon>
        <taxon>Bacillati</taxon>
        <taxon>Actinomycetota</taxon>
        <taxon>Actinomycetes</taxon>
        <taxon>Mycobacteriales</taxon>
        <taxon>Nocardiaceae</taxon>
        <taxon>Nocardia</taxon>
    </lineage>
</organism>
<dbReference type="GO" id="GO:0016020">
    <property type="term" value="C:membrane"/>
    <property type="evidence" value="ECO:0007669"/>
    <property type="project" value="InterPro"/>
</dbReference>
<evidence type="ECO:0000313" key="2">
    <source>
        <dbReference type="EMBL" id="KAA8885824.1"/>
    </source>
</evidence>
<proteinExistence type="predicted"/>